<evidence type="ECO:0000313" key="2">
    <source>
        <dbReference type="EMBL" id="MBN7799153.1"/>
    </source>
</evidence>
<protein>
    <submittedName>
        <fullName evidence="2">Translesion DNA synthesis-associated protein ImuA</fullName>
    </submittedName>
</protein>
<evidence type="ECO:0000313" key="3">
    <source>
        <dbReference type="Proteomes" id="UP000664303"/>
    </source>
</evidence>
<dbReference type="AlphaFoldDB" id="A0A939DJK9"/>
<dbReference type="SUPFAM" id="SSF52540">
    <property type="entry name" value="P-loop containing nucleoside triphosphate hydrolases"/>
    <property type="match status" value="1"/>
</dbReference>
<feature type="region of interest" description="Disordered" evidence="1">
    <location>
        <begin position="220"/>
        <end position="240"/>
    </location>
</feature>
<dbReference type="RefSeq" id="WP_206562601.1">
    <property type="nucleotide sequence ID" value="NZ_JAFKCZ010000026.1"/>
</dbReference>
<keyword evidence="3" id="KW-1185">Reference proteome</keyword>
<comment type="caution">
    <text evidence="2">The sequence shown here is derived from an EMBL/GenBank/DDBJ whole genome shotgun (WGS) entry which is preliminary data.</text>
</comment>
<dbReference type="Gene3D" id="3.40.50.300">
    <property type="entry name" value="P-loop containing nucleotide triphosphate hydrolases"/>
    <property type="match status" value="1"/>
</dbReference>
<name>A0A939DJK9_9GAMM</name>
<dbReference type="InterPro" id="IPR047610">
    <property type="entry name" value="ImuA_translesion"/>
</dbReference>
<evidence type="ECO:0000256" key="1">
    <source>
        <dbReference type="SAM" id="MobiDB-lite"/>
    </source>
</evidence>
<accession>A0A939DJK9</accession>
<dbReference type="InterPro" id="IPR017166">
    <property type="entry name" value="UCP037290"/>
</dbReference>
<gene>
    <name evidence="2" type="primary">imuA</name>
    <name evidence="2" type="ORF">JYP50_21320</name>
</gene>
<reference evidence="2" key="1">
    <citation type="submission" date="2021-02" db="EMBL/GenBank/DDBJ databases">
        <title>PHA producing bacteria isolated from coastal sediment in Guangdong, Shenzhen.</title>
        <authorList>
            <person name="Zheng W."/>
            <person name="Yu S."/>
            <person name="Huang Y."/>
        </authorList>
    </citation>
    <scope>NUCLEOTIDE SEQUENCE</scope>
    <source>
        <strain evidence="2">TN14-10</strain>
    </source>
</reference>
<organism evidence="2 3">
    <name type="scientific">Parahaliea mediterranea</name>
    <dbReference type="NCBI Taxonomy" id="651086"/>
    <lineage>
        <taxon>Bacteria</taxon>
        <taxon>Pseudomonadati</taxon>
        <taxon>Pseudomonadota</taxon>
        <taxon>Gammaproteobacteria</taxon>
        <taxon>Cellvibrionales</taxon>
        <taxon>Halieaceae</taxon>
        <taxon>Parahaliea</taxon>
    </lineage>
</organism>
<dbReference type="EMBL" id="JAFKCZ010000026">
    <property type="protein sequence ID" value="MBN7799153.1"/>
    <property type="molecule type" value="Genomic_DNA"/>
</dbReference>
<dbReference type="Proteomes" id="UP000664303">
    <property type="component" value="Unassembled WGS sequence"/>
</dbReference>
<sequence length="240" mass="25526">MNTSPALDNLLRRGDIWRGRRAGRRGEVRETGLAELDRHLVGGGWPLGGLVEVSYPRLGSGEWRLLAGTLRHCAGHGGYLVLVNPPALPCAPALAQLGVPLERLLLVHPGSRADLLCAVLETLRSGCAQGLLFWEARQALSYAELRKVQLAAADTDALCLMMRVGRRPGASPAVLRLALAARGDGPELTILRQRGGPADVRLALSWPAGWSLQPFDPSLAQRPRQAGEADEALPGSAGLG</sequence>
<dbReference type="NCBIfam" id="NF033429">
    <property type="entry name" value="ImuA_translesion"/>
    <property type="match status" value="1"/>
</dbReference>
<dbReference type="PIRSF" id="PIRSF037290">
    <property type="entry name" value="UCP037290"/>
    <property type="match status" value="1"/>
</dbReference>
<dbReference type="InterPro" id="IPR027417">
    <property type="entry name" value="P-loop_NTPase"/>
</dbReference>
<proteinExistence type="predicted"/>